<evidence type="ECO:0000313" key="1">
    <source>
        <dbReference type="EMBL" id="NLR90698.1"/>
    </source>
</evidence>
<name>A0A7X8SIG3_9BACT</name>
<reference evidence="1 2" key="1">
    <citation type="submission" date="2020-04" db="EMBL/GenBank/DDBJ databases">
        <title>Flammeovirga sp. SR4, a novel species isolated from seawater.</title>
        <authorList>
            <person name="Wang X."/>
        </authorList>
    </citation>
    <scope>NUCLEOTIDE SEQUENCE [LARGE SCALE GENOMIC DNA]</scope>
    <source>
        <strain evidence="1 2">SR4</strain>
    </source>
</reference>
<organism evidence="1 2">
    <name type="scientific">Flammeovirga agarivorans</name>
    <dbReference type="NCBI Taxonomy" id="2726742"/>
    <lineage>
        <taxon>Bacteria</taxon>
        <taxon>Pseudomonadati</taxon>
        <taxon>Bacteroidota</taxon>
        <taxon>Cytophagia</taxon>
        <taxon>Cytophagales</taxon>
        <taxon>Flammeovirgaceae</taxon>
        <taxon>Flammeovirga</taxon>
    </lineage>
</organism>
<dbReference type="Proteomes" id="UP000585050">
    <property type="component" value="Unassembled WGS sequence"/>
</dbReference>
<gene>
    <name evidence="1" type="ORF">HGP29_05755</name>
</gene>
<protein>
    <submittedName>
        <fullName evidence="1">DUF4269 domain-containing protein</fullName>
    </submittedName>
</protein>
<dbReference type="AlphaFoldDB" id="A0A7X8SIG3"/>
<comment type="caution">
    <text evidence="1">The sequence shown here is derived from an EMBL/GenBank/DDBJ whole genome shotgun (WGS) entry which is preliminary data.</text>
</comment>
<dbReference type="InterPro" id="IPR025365">
    <property type="entry name" value="DUF4269"/>
</dbReference>
<accession>A0A7X8SIG3</accession>
<keyword evidence="2" id="KW-1185">Reference proteome</keyword>
<evidence type="ECO:0000313" key="2">
    <source>
        <dbReference type="Proteomes" id="UP000585050"/>
    </source>
</evidence>
<proteinExistence type="predicted"/>
<dbReference type="EMBL" id="JABAIL010000002">
    <property type="protein sequence ID" value="NLR90698.1"/>
    <property type="molecule type" value="Genomic_DNA"/>
</dbReference>
<sequence>MRDFKSIEYLSKGNSIQQASYKVLLKSKIVHILKDFDITLAGTIPIEINLPESDLDLICEVKDRQRFIHLLNENFQSHQHFKLEEKDQFILSSFEFEGFQFEIYGEDKPVSLQNAYRHMLIEYSILKEKGEDFRQEVLALKKLGIKTEPAFSKLLGIKGDPYQGLLDYGVLKKHL</sequence>
<dbReference type="Pfam" id="PF14091">
    <property type="entry name" value="DUF4269"/>
    <property type="match status" value="1"/>
</dbReference>